<proteinExistence type="predicted"/>
<protein>
    <submittedName>
        <fullName evidence="1">Uncharacterized protein</fullName>
    </submittedName>
</protein>
<reference evidence="1" key="1">
    <citation type="submission" date="2021-01" db="EMBL/GenBank/DDBJ databases">
        <authorList>
            <person name="Corre E."/>
            <person name="Pelletier E."/>
            <person name="Niang G."/>
            <person name="Scheremetjew M."/>
            <person name="Finn R."/>
            <person name="Kale V."/>
            <person name="Holt S."/>
            <person name="Cochrane G."/>
            <person name="Meng A."/>
            <person name="Brown T."/>
            <person name="Cohen L."/>
        </authorList>
    </citation>
    <scope>NUCLEOTIDE SEQUENCE</scope>
</reference>
<evidence type="ECO:0000313" key="1">
    <source>
        <dbReference type="EMBL" id="CAD8865380.1"/>
    </source>
</evidence>
<dbReference type="AlphaFoldDB" id="A0A7S1FG03"/>
<name>A0A7S1FG03_NOCSC</name>
<accession>A0A7S1FG03</accession>
<sequence>MDGHGLLHSAVFTSSDFSMAAWLPSWAEVEDVSSTSFPNQGFPVDDWEGDHESFDFANDFYGEIDDVTRNVNIDSVAFGTQSAFDGDFCDVLCQDWHSSLQKSLDFSSPEPDLDSACTGDLCTEEVDSETLLPSTSVRFLAGDIPPSVPSTPFFKLLPTTLHIPSMSALDVANALFTICTSRGWSVVKVNRAKFTIKVQVWENGLSCIMKVRVYEQDGCDVEFSRRSGDGLAFAAAFAGARVVAESRMAESTA</sequence>
<organism evidence="1">
    <name type="scientific">Noctiluca scintillans</name>
    <name type="common">Sea sparkle</name>
    <name type="synonym">Red tide dinoflagellate</name>
    <dbReference type="NCBI Taxonomy" id="2966"/>
    <lineage>
        <taxon>Eukaryota</taxon>
        <taxon>Sar</taxon>
        <taxon>Alveolata</taxon>
        <taxon>Dinophyceae</taxon>
        <taxon>Noctilucales</taxon>
        <taxon>Noctilucaceae</taxon>
        <taxon>Noctiluca</taxon>
    </lineage>
</organism>
<dbReference type="EMBL" id="HBFQ01055987">
    <property type="protein sequence ID" value="CAD8865380.1"/>
    <property type="molecule type" value="Transcribed_RNA"/>
</dbReference>
<gene>
    <name evidence="1" type="ORF">NSCI0253_LOCUS39735</name>
</gene>